<feature type="compositionally biased region" description="Low complexity" evidence="1">
    <location>
        <begin position="122"/>
        <end position="142"/>
    </location>
</feature>
<name>A0A2X0MA48_9BASI</name>
<dbReference type="AlphaFoldDB" id="A0A2X0MA48"/>
<feature type="compositionally biased region" description="Polar residues" evidence="1">
    <location>
        <begin position="153"/>
        <end position="166"/>
    </location>
</feature>
<evidence type="ECO:0000313" key="3">
    <source>
        <dbReference type="Proteomes" id="UP000249464"/>
    </source>
</evidence>
<protein>
    <submittedName>
        <fullName evidence="2">BQ5605_C006g04103 protein</fullName>
    </submittedName>
</protein>
<gene>
    <name evidence="2" type="primary">BQ5605_C006g04103</name>
    <name evidence="2" type="ORF">BQ5605_C006G04103</name>
</gene>
<organism evidence="2 3">
    <name type="scientific">Microbotryum silenes-dioicae</name>
    <dbReference type="NCBI Taxonomy" id="796604"/>
    <lineage>
        <taxon>Eukaryota</taxon>
        <taxon>Fungi</taxon>
        <taxon>Dikarya</taxon>
        <taxon>Basidiomycota</taxon>
        <taxon>Pucciniomycotina</taxon>
        <taxon>Microbotryomycetes</taxon>
        <taxon>Microbotryales</taxon>
        <taxon>Microbotryaceae</taxon>
        <taxon>Microbotryum</taxon>
    </lineage>
</organism>
<feature type="compositionally biased region" description="Low complexity" evidence="1">
    <location>
        <begin position="182"/>
        <end position="193"/>
    </location>
</feature>
<dbReference type="EMBL" id="FQNC01000044">
    <property type="protein sequence ID" value="SGY56034.1"/>
    <property type="molecule type" value="Genomic_DNA"/>
</dbReference>
<evidence type="ECO:0000313" key="2">
    <source>
        <dbReference type="EMBL" id="SGY56034.1"/>
    </source>
</evidence>
<sequence length="276" mass="29156">MNNSPSGLTDDLFSLALNSNTASSFGTATAGDAPFSVQQHIDRVSGLLEMMNMVVTLQKMNNNSLPWLPKSKLAEPIYAQVNNARWLSARRKLGSRLTNEETGQSRQFTFAFPCSSPLVHASGSSSTLSQSSSRASTTRHPAPAAPLPDPAFSRSTLSDARTSRSSPVHGDDSNGGRLFTPAARSARGRLSGAQLGLKKSASHAPSPFPAEAMQVMPISKEKSRKGKGVQRFARGKCESAMTAQAVVKAEGSVVLTCSSGGKALIDGPRRPDQEVA</sequence>
<keyword evidence="3" id="KW-1185">Reference proteome</keyword>
<evidence type="ECO:0000256" key="1">
    <source>
        <dbReference type="SAM" id="MobiDB-lite"/>
    </source>
</evidence>
<accession>A0A2X0MA48</accession>
<dbReference type="Proteomes" id="UP000249464">
    <property type="component" value="Unassembled WGS sequence"/>
</dbReference>
<reference evidence="2 3" key="1">
    <citation type="submission" date="2016-11" db="EMBL/GenBank/DDBJ databases">
        <authorList>
            <person name="Jaros S."/>
            <person name="Januszkiewicz K."/>
            <person name="Wedrychowicz H."/>
        </authorList>
    </citation>
    <scope>NUCLEOTIDE SEQUENCE [LARGE SCALE GENOMIC DNA]</scope>
</reference>
<proteinExistence type="predicted"/>
<feature type="region of interest" description="Disordered" evidence="1">
    <location>
        <begin position="121"/>
        <end position="208"/>
    </location>
</feature>